<gene>
    <name evidence="2" type="primary">RvY_17084-1</name>
    <name evidence="2" type="synonym">RvY_17084.1</name>
    <name evidence="2" type="ORF">RvY_17084</name>
</gene>
<organism evidence="2 3">
    <name type="scientific">Ramazzottius varieornatus</name>
    <name type="common">Water bear</name>
    <name type="synonym">Tardigrade</name>
    <dbReference type="NCBI Taxonomy" id="947166"/>
    <lineage>
        <taxon>Eukaryota</taxon>
        <taxon>Metazoa</taxon>
        <taxon>Ecdysozoa</taxon>
        <taxon>Tardigrada</taxon>
        <taxon>Eutardigrada</taxon>
        <taxon>Parachela</taxon>
        <taxon>Hypsibioidea</taxon>
        <taxon>Ramazzottiidae</taxon>
        <taxon>Ramazzottius</taxon>
    </lineage>
</organism>
<dbReference type="Proteomes" id="UP000186922">
    <property type="component" value="Unassembled WGS sequence"/>
</dbReference>
<dbReference type="OrthoDB" id="10631334at2759"/>
<feature type="compositionally biased region" description="Low complexity" evidence="1">
    <location>
        <begin position="36"/>
        <end position="48"/>
    </location>
</feature>
<dbReference type="AlphaFoldDB" id="A0A1D1W0W3"/>
<comment type="caution">
    <text evidence="2">The sequence shown here is derived from an EMBL/GenBank/DDBJ whole genome shotgun (WGS) entry which is preliminary data.</text>
</comment>
<reference evidence="2 3" key="1">
    <citation type="journal article" date="2016" name="Nat. Commun.">
        <title>Extremotolerant tardigrade genome and improved radiotolerance of human cultured cells by tardigrade-unique protein.</title>
        <authorList>
            <person name="Hashimoto T."/>
            <person name="Horikawa D.D."/>
            <person name="Saito Y."/>
            <person name="Kuwahara H."/>
            <person name="Kozuka-Hata H."/>
            <person name="Shin-I T."/>
            <person name="Minakuchi Y."/>
            <person name="Ohishi K."/>
            <person name="Motoyama A."/>
            <person name="Aizu T."/>
            <person name="Enomoto A."/>
            <person name="Kondo K."/>
            <person name="Tanaka S."/>
            <person name="Hara Y."/>
            <person name="Koshikawa S."/>
            <person name="Sagara H."/>
            <person name="Miura T."/>
            <person name="Yokobori S."/>
            <person name="Miyagawa K."/>
            <person name="Suzuki Y."/>
            <person name="Kubo T."/>
            <person name="Oyama M."/>
            <person name="Kohara Y."/>
            <person name="Fujiyama A."/>
            <person name="Arakawa K."/>
            <person name="Katayama T."/>
            <person name="Toyoda A."/>
            <person name="Kunieda T."/>
        </authorList>
    </citation>
    <scope>NUCLEOTIDE SEQUENCE [LARGE SCALE GENOMIC DNA]</scope>
    <source>
        <strain evidence="2 3">YOKOZUNA-1</strain>
    </source>
</reference>
<dbReference type="EMBL" id="BDGG01000014">
    <property type="protein sequence ID" value="GAV07215.1"/>
    <property type="molecule type" value="Genomic_DNA"/>
</dbReference>
<evidence type="ECO:0000256" key="1">
    <source>
        <dbReference type="SAM" id="MobiDB-lite"/>
    </source>
</evidence>
<feature type="region of interest" description="Disordered" evidence="1">
    <location>
        <begin position="29"/>
        <end position="48"/>
    </location>
</feature>
<evidence type="ECO:0000313" key="2">
    <source>
        <dbReference type="EMBL" id="GAV07215.1"/>
    </source>
</evidence>
<name>A0A1D1W0W3_RAMVA</name>
<proteinExistence type="predicted"/>
<accession>A0A1D1W0W3</accession>
<evidence type="ECO:0000313" key="3">
    <source>
        <dbReference type="Proteomes" id="UP000186922"/>
    </source>
</evidence>
<keyword evidence="3" id="KW-1185">Reference proteome</keyword>
<sequence length="261" mass="29179">MYCQKNDPSWAEGRCFYNPGRKRREALLEDEDTPASISSTSSLPRSSCDSSLGLLCLPDACQKKTCTLMPQAICLADRCGCEARFFKWNPQEKAYQDYSRLCHIAEHLTKIERFVNQTAANDETTGTTTPPNNAANVGLLRSWNRLIVEVLLDLGRYLQDVVKTDPSQKNIDKLRFVLKTVRKLQSTASRLSNGVEDVPTERSWRDVVKAGSGLINAAIQELLDENGQFADEIASGKVAISDKNVRDRVALTKRFCLLICT</sequence>
<protein>
    <submittedName>
        <fullName evidence="2">Uncharacterized protein</fullName>
    </submittedName>
</protein>